<name>A0A1H5CAR9_9PSEU</name>
<reference evidence="4" key="1">
    <citation type="submission" date="2016-10" db="EMBL/GenBank/DDBJ databases">
        <authorList>
            <person name="Varghese N."/>
            <person name="Submissions S."/>
        </authorList>
    </citation>
    <scope>NUCLEOTIDE SEQUENCE [LARGE SCALE GENOMIC DNA]</scope>
    <source>
        <strain evidence="4">DSM 44544</strain>
    </source>
</reference>
<dbReference type="PANTHER" id="PTHR43428">
    <property type="entry name" value="ARSENATE REDUCTASE"/>
    <property type="match status" value="1"/>
</dbReference>
<dbReference type="InterPro" id="IPR036196">
    <property type="entry name" value="Ptyr_pPase_sf"/>
</dbReference>
<dbReference type="AlphaFoldDB" id="A0A1H5CAR9"/>
<evidence type="ECO:0000256" key="1">
    <source>
        <dbReference type="ARBA" id="ARBA00022849"/>
    </source>
</evidence>
<protein>
    <submittedName>
        <fullName evidence="3">Protein-tyrosine-phosphatase</fullName>
    </submittedName>
</protein>
<dbReference type="InterPro" id="IPR023485">
    <property type="entry name" value="Ptyr_pPase"/>
</dbReference>
<dbReference type="InterPro" id="IPR048716">
    <property type="entry name" value="Phosphatase-like_N"/>
</dbReference>
<dbReference type="Pfam" id="PF21234">
    <property type="entry name" value="Phosphatase-like_N"/>
    <property type="match status" value="1"/>
</dbReference>
<dbReference type="OrthoDB" id="9799372at2"/>
<accession>A0A1H5CAR9</accession>
<dbReference type="GO" id="GO:0046685">
    <property type="term" value="P:response to arsenic-containing substance"/>
    <property type="evidence" value="ECO:0007669"/>
    <property type="project" value="UniProtKB-KW"/>
</dbReference>
<dbReference type="EMBL" id="FNSO01000004">
    <property type="protein sequence ID" value="SED63919.1"/>
    <property type="molecule type" value="Genomic_DNA"/>
</dbReference>
<dbReference type="Gene3D" id="3.40.50.2300">
    <property type="match status" value="1"/>
</dbReference>
<dbReference type="Gene3D" id="1.10.8.1060">
    <property type="entry name" value="Corynebacterium glutamicum thioredoxin-dependent arsenate reductase, N-terminal domain"/>
    <property type="match status" value="1"/>
</dbReference>
<feature type="domain" description="Phosphotyrosine protein phosphatase I" evidence="2">
    <location>
        <begin position="79"/>
        <end position="204"/>
    </location>
</feature>
<proteinExistence type="predicted"/>
<dbReference type="RefSeq" id="WP_091318015.1">
    <property type="nucleotide sequence ID" value="NZ_FNSO01000004.1"/>
</dbReference>
<dbReference type="PANTHER" id="PTHR43428:SF1">
    <property type="entry name" value="ARSENATE REDUCTASE"/>
    <property type="match status" value="1"/>
</dbReference>
<dbReference type="SMART" id="SM00226">
    <property type="entry name" value="LMWPc"/>
    <property type="match status" value="1"/>
</dbReference>
<evidence type="ECO:0000313" key="4">
    <source>
        <dbReference type="Proteomes" id="UP000199622"/>
    </source>
</evidence>
<keyword evidence="4" id="KW-1185">Reference proteome</keyword>
<dbReference type="SUPFAM" id="SSF52788">
    <property type="entry name" value="Phosphotyrosine protein phosphatases I"/>
    <property type="match status" value="1"/>
</dbReference>
<gene>
    <name evidence="3" type="ORF">SAMN04489727_8692</name>
</gene>
<dbReference type="Pfam" id="PF01451">
    <property type="entry name" value="LMWPc"/>
    <property type="match status" value="1"/>
</dbReference>
<evidence type="ECO:0000259" key="2">
    <source>
        <dbReference type="SMART" id="SM00226"/>
    </source>
</evidence>
<sequence length="210" mass="23358">MHQRIDRDTGADRIVNQLAYRYDGLFDRDRIDTLFHDSYDRLAETAHVTVFLPTLAEKLTVQRLDALAQAEGKIAKRVPEILFVCVGNAGRSQMAAALARHHAGTRVHIRTGGSNPHEAIYPEVEQIMTETGLSLAEEFPKPLTNEVLAAADVVVTMGCGEHCPILPGRRYEDWSIDDPADQPLNRIRAIRDDIDHHVQALLAELLPAAI</sequence>
<dbReference type="NCBIfam" id="NF046112">
    <property type="entry name" value="MSMEG_6209_Nter"/>
    <property type="match status" value="1"/>
</dbReference>
<keyword evidence="1" id="KW-0059">Arsenical resistance</keyword>
<evidence type="ECO:0000313" key="3">
    <source>
        <dbReference type="EMBL" id="SED63919.1"/>
    </source>
</evidence>
<dbReference type="Proteomes" id="UP000199622">
    <property type="component" value="Unassembled WGS sequence"/>
</dbReference>
<dbReference type="STRING" id="208445.SAMN04489727_8692"/>
<organism evidence="3 4">
    <name type="scientific">Amycolatopsis tolypomycina</name>
    <dbReference type="NCBI Taxonomy" id="208445"/>
    <lineage>
        <taxon>Bacteria</taxon>
        <taxon>Bacillati</taxon>
        <taxon>Actinomycetota</taxon>
        <taxon>Actinomycetes</taxon>
        <taxon>Pseudonocardiales</taxon>
        <taxon>Pseudonocardiaceae</taxon>
        <taxon>Amycolatopsis</taxon>
    </lineage>
</organism>